<evidence type="ECO:0000256" key="2">
    <source>
        <dbReference type="ARBA" id="ARBA00022748"/>
    </source>
</evidence>
<dbReference type="Proteomes" id="UP000198816">
    <property type="component" value="Unassembled WGS sequence"/>
</dbReference>
<dbReference type="PANTHER" id="PTHR42852">
    <property type="entry name" value="THIOL:DISULFIDE INTERCHANGE PROTEIN DSBE"/>
    <property type="match status" value="1"/>
</dbReference>
<keyword evidence="2" id="KW-0201">Cytochrome c-type biogenesis</keyword>
<dbReference type="SUPFAM" id="SSF52833">
    <property type="entry name" value="Thioredoxin-like"/>
    <property type="match status" value="1"/>
</dbReference>
<dbReference type="PANTHER" id="PTHR42852:SF6">
    <property type="entry name" value="THIOL:DISULFIDE INTERCHANGE PROTEIN DSBE"/>
    <property type="match status" value="1"/>
</dbReference>
<feature type="domain" description="Thioredoxin" evidence="5">
    <location>
        <begin position="47"/>
        <end position="190"/>
    </location>
</feature>
<dbReference type="PROSITE" id="PS00194">
    <property type="entry name" value="THIOREDOXIN_1"/>
    <property type="match status" value="1"/>
</dbReference>
<dbReference type="GO" id="GO:0017004">
    <property type="term" value="P:cytochrome complex assembly"/>
    <property type="evidence" value="ECO:0007669"/>
    <property type="project" value="UniProtKB-KW"/>
</dbReference>
<dbReference type="GO" id="GO:0030313">
    <property type="term" value="C:cell envelope"/>
    <property type="evidence" value="ECO:0007669"/>
    <property type="project" value="UniProtKB-SubCell"/>
</dbReference>
<dbReference type="InterPro" id="IPR050553">
    <property type="entry name" value="Thioredoxin_ResA/DsbE_sf"/>
</dbReference>
<dbReference type="InterPro" id="IPR013766">
    <property type="entry name" value="Thioredoxin_domain"/>
</dbReference>
<name>A0A1H2YWE9_THIRO</name>
<comment type="subcellular location">
    <subcellularLocation>
        <location evidence="1">Cell envelope</location>
    </subcellularLocation>
</comment>
<dbReference type="GO" id="GO:0015036">
    <property type="term" value="F:disulfide oxidoreductase activity"/>
    <property type="evidence" value="ECO:0007669"/>
    <property type="project" value="UniProtKB-ARBA"/>
</dbReference>
<evidence type="ECO:0000256" key="4">
    <source>
        <dbReference type="ARBA" id="ARBA00023284"/>
    </source>
</evidence>
<evidence type="ECO:0000256" key="1">
    <source>
        <dbReference type="ARBA" id="ARBA00004196"/>
    </source>
</evidence>
<dbReference type="PROSITE" id="PS51352">
    <property type="entry name" value="THIOREDOXIN_2"/>
    <property type="match status" value="1"/>
</dbReference>
<dbReference type="InterPro" id="IPR036249">
    <property type="entry name" value="Thioredoxin-like_sf"/>
</dbReference>
<dbReference type="Pfam" id="PF00578">
    <property type="entry name" value="AhpC-TSA"/>
    <property type="match status" value="1"/>
</dbReference>
<dbReference type="GO" id="GO:0016209">
    <property type="term" value="F:antioxidant activity"/>
    <property type="evidence" value="ECO:0007669"/>
    <property type="project" value="InterPro"/>
</dbReference>
<dbReference type="CDD" id="cd02966">
    <property type="entry name" value="TlpA_like_family"/>
    <property type="match status" value="1"/>
</dbReference>
<accession>A0A1H2YWE9</accession>
<evidence type="ECO:0000259" key="5">
    <source>
        <dbReference type="PROSITE" id="PS51352"/>
    </source>
</evidence>
<dbReference type="Gene3D" id="3.40.30.10">
    <property type="entry name" value="Glutaredoxin"/>
    <property type="match status" value="1"/>
</dbReference>
<dbReference type="InterPro" id="IPR000866">
    <property type="entry name" value="AhpC/TSA"/>
</dbReference>
<reference evidence="7" key="1">
    <citation type="submission" date="2016-10" db="EMBL/GenBank/DDBJ databases">
        <authorList>
            <person name="Varghese N."/>
            <person name="Submissions S."/>
        </authorList>
    </citation>
    <scope>NUCLEOTIDE SEQUENCE [LARGE SCALE GENOMIC DNA]</scope>
    <source>
        <strain evidence="7">DSM 217</strain>
    </source>
</reference>
<dbReference type="AlphaFoldDB" id="A0A1H2YWE9"/>
<gene>
    <name evidence="6" type="ORF">SAMN05421783_1148</name>
</gene>
<keyword evidence="3" id="KW-1015">Disulfide bond</keyword>
<evidence type="ECO:0000256" key="3">
    <source>
        <dbReference type="ARBA" id="ARBA00023157"/>
    </source>
</evidence>
<evidence type="ECO:0000313" key="6">
    <source>
        <dbReference type="EMBL" id="SDX09493.1"/>
    </source>
</evidence>
<keyword evidence="4" id="KW-0676">Redox-active center</keyword>
<dbReference type="RefSeq" id="WP_093033672.1">
    <property type="nucleotide sequence ID" value="NZ_FNNZ01000014.1"/>
</dbReference>
<dbReference type="OrthoDB" id="9788279at2"/>
<proteinExistence type="predicted"/>
<keyword evidence="7" id="KW-1185">Reference proteome</keyword>
<evidence type="ECO:0000313" key="7">
    <source>
        <dbReference type="Proteomes" id="UP000198816"/>
    </source>
</evidence>
<dbReference type="EMBL" id="FNNZ01000014">
    <property type="protein sequence ID" value="SDX09493.1"/>
    <property type="molecule type" value="Genomic_DNA"/>
</dbReference>
<protein>
    <submittedName>
        <fullName evidence="6">Peroxiredoxin</fullName>
    </submittedName>
</protein>
<sequence length="191" mass="20678">MFVAPIDRIRAGLSVLPALFLCFGTVGAVGTGGAADLPPLSHRLTLIEDPAPAPPLRLEDIDGVEHDLADLKGRLVLVNFWATWCPPCRREMPSMERLYQQFKERGLTVLAVAVGEDMDTVFAFTGQLDPAPTFPLLLDTDSRAAQDWGVKGLPTSFVIDPEGRVILRAVGGTEFDDAAAVEQLVPYLPKP</sequence>
<dbReference type="STRING" id="1058.SAMN05421783_1148"/>
<dbReference type="InterPro" id="IPR017937">
    <property type="entry name" value="Thioredoxin_CS"/>
</dbReference>
<organism evidence="6 7">
    <name type="scientific">Thiocapsa roseopersicina</name>
    <dbReference type="NCBI Taxonomy" id="1058"/>
    <lineage>
        <taxon>Bacteria</taxon>
        <taxon>Pseudomonadati</taxon>
        <taxon>Pseudomonadota</taxon>
        <taxon>Gammaproteobacteria</taxon>
        <taxon>Chromatiales</taxon>
        <taxon>Chromatiaceae</taxon>
        <taxon>Thiocapsa</taxon>
    </lineage>
</organism>